<dbReference type="Pfam" id="PF00756">
    <property type="entry name" value="Esterase"/>
    <property type="match status" value="1"/>
</dbReference>
<sequence>MKNYITYLVLLTALIFTSCKTSDGSSEAITENTSEENEEVNTEFQFNRIPEAEKTAIENGGTLQLLSYTTEDAAGNKLEKEAYVYVPASYGDSEKYDIAYVMHGGGGDNSILIGTPENPTSLKNAIDHQIENGDLEPMLLVFPSFYPNGPDGVEMDQVGDLTHQFQTELKNDLIPAVESTYSTYANSTSATDLTASRDHRLFTGFSMGSVTTWYAFAENLNYFKYFAPVSGDCWALQMMGGARQPDETAKYLADAVEQQNYSAEDFYVFAVTGTEDIAYENLSPQIASMRNLEVFNYGLEREENNLYYLEIEDAVHTNEWYFEYVYNILPFFFDK</sequence>
<evidence type="ECO:0000256" key="1">
    <source>
        <dbReference type="SAM" id="SignalP"/>
    </source>
</evidence>
<gene>
    <name evidence="2" type="ORF">SAMN04487907_104179</name>
</gene>
<dbReference type="GO" id="GO:0016747">
    <property type="term" value="F:acyltransferase activity, transferring groups other than amino-acyl groups"/>
    <property type="evidence" value="ECO:0007669"/>
    <property type="project" value="TreeGrafter"/>
</dbReference>
<dbReference type="STRING" id="1334022.SAMN04487907_104179"/>
<dbReference type="PROSITE" id="PS51257">
    <property type="entry name" value="PROKAR_LIPOPROTEIN"/>
    <property type="match status" value="1"/>
</dbReference>
<feature type="chain" id="PRO_5011617883" evidence="1">
    <location>
        <begin position="22"/>
        <end position="335"/>
    </location>
</feature>
<evidence type="ECO:0000313" key="2">
    <source>
        <dbReference type="EMBL" id="SFC43679.1"/>
    </source>
</evidence>
<keyword evidence="3" id="KW-1185">Reference proteome</keyword>
<dbReference type="InterPro" id="IPR050583">
    <property type="entry name" value="Mycobacterial_A85_antigen"/>
</dbReference>
<proteinExistence type="predicted"/>
<accession>A0A1I1J4Y0</accession>
<dbReference type="InterPro" id="IPR000801">
    <property type="entry name" value="Esterase-like"/>
</dbReference>
<dbReference type="Proteomes" id="UP000199438">
    <property type="component" value="Unassembled WGS sequence"/>
</dbReference>
<evidence type="ECO:0000313" key="3">
    <source>
        <dbReference type="Proteomes" id="UP000199438"/>
    </source>
</evidence>
<dbReference type="AlphaFoldDB" id="A0A1I1J4Y0"/>
<name>A0A1I1J4Y0_9FLAO</name>
<organism evidence="2 3">
    <name type="scientific">Zunongwangia mangrovi</name>
    <dbReference type="NCBI Taxonomy" id="1334022"/>
    <lineage>
        <taxon>Bacteria</taxon>
        <taxon>Pseudomonadati</taxon>
        <taxon>Bacteroidota</taxon>
        <taxon>Flavobacteriia</taxon>
        <taxon>Flavobacteriales</taxon>
        <taxon>Flavobacteriaceae</taxon>
        <taxon>Zunongwangia</taxon>
    </lineage>
</organism>
<dbReference type="OrthoDB" id="9803578at2"/>
<dbReference type="PANTHER" id="PTHR48098:SF1">
    <property type="entry name" value="DIACYLGLYCEROL ACYLTRANSFERASE_MYCOLYLTRANSFERASE AG85A"/>
    <property type="match status" value="1"/>
</dbReference>
<dbReference type="PANTHER" id="PTHR48098">
    <property type="entry name" value="ENTEROCHELIN ESTERASE-RELATED"/>
    <property type="match status" value="1"/>
</dbReference>
<dbReference type="SUPFAM" id="SSF53474">
    <property type="entry name" value="alpha/beta-Hydrolases"/>
    <property type="match status" value="1"/>
</dbReference>
<dbReference type="Gene3D" id="3.40.50.1820">
    <property type="entry name" value="alpha/beta hydrolase"/>
    <property type="match status" value="1"/>
</dbReference>
<dbReference type="InterPro" id="IPR029058">
    <property type="entry name" value="AB_hydrolase_fold"/>
</dbReference>
<protein>
    <submittedName>
        <fullName evidence="2">Enterochelin esterase</fullName>
    </submittedName>
</protein>
<feature type="signal peptide" evidence="1">
    <location>
        <begin position="1"/>
        <end position="21"/>
    </location>
</feature>
<reference evidence="3" key="1">
    <citation type="submission" date="2016-10" db="EMBL/GenBank/DDBJ databases">
        <authorList>
            <person name="Varghese N."/>
            <person name="Submissions S."/>
        </authorList>
    </citation>
    <scope>NUCLEOTIDE SEQUENCE [LARGE SCALE GENOMIC DNA]</scope>
    <source>
        <strain evidence="3">DSM 24499</strain>
    </source>
</reference>
<dbReference type="RefSeq" id="WP_092542677.1">
    <property type="nucleotide sequence ID" value="NZ_FOKV01000004.1"/>
</dbReference>
<dbReference type="EMBL" id="FOKV01000004">
    <property type="protein sequence ID" value="SFC43679.1"/>
    <property type="molecule type" value="Genomic_DNA"/>
</dbReference>
<keyword evidence="1" id="KW-0732">Signal</keyword>